<dbReference type="SUPFAM" id="SSF51735">
    <property type="entry name" value="NAD(P)-binding Rossmann-fold domains"/>
    <property type="match status" value="1"/>
</dbReference>
<dbReference type="InterPro" id="IPR001509">
    <property type="entry name" value="Epimerase_deHydtase"/>
</dbReference>
<dbReference type="InterPro" id="IPR051207">
    <property type="entry name" value="ComplexI_NDUFA9_subunit"/>
</dbReference>
<sequence>MTDMAAVILKVVRATRNQNVYATCYTVQSHDYSSKPNIIKNPTTASLKRGTGGRSSFSGKICTVFGCSGFIGSYLPIILPHRCDPYRVRQLKVGGDLGQVLYHPFDLRDEESIIKCMKYSNVVINLIGRNTETNNFSFKDVHVEGARKLARLAKQCNVERFIHMSCLNAAKKPTVEGSKILQTKWEGELAVKEEFPEATIIRPSAIYGQRDKFISHYCNESRKIYRSYVALYDKGEKTEKQPIHIRDVVSGIVAIINNPNTAGKTYQFVGPKRYKLSELVSWMFDIAYPFQKIEILELRNNVITKLKVAFWETVLPVHPVVDLTWEVIECHHTTDKIDPTLPTLEDLGIAPIEMESIFHYEVNTYAEDRADARNLDKMKSATLKTILK</sequence>
<comment type="subunit">
    <text evidence="5">Complex I is composed of 45 different subunits. This a component of the hydrophobic protein fraction. Interacts with BLOC1S1. Interacts with SLC2A4. Interacts with CLOCK. Interacts with RAB5IF.</text>
</comment>
<dbReference type="EMBL" id="KQ414670">
    <property type="protein sequence ID" value="KOC64425.1"/>
    <property type="molecule type" value="Genomic_DNA"/>
</dbReference>
<keyword evidence="7" id="KW-0830">Ubiquinone</keyword>
<name>A0A0L7R0P1_9HYME</name>
<protein>
    <recommendedName>
        <fullName evidence="2">NADH dehydrogenase [ubiquinone] 1 alpha subcomplex subunit 9, mitochondrial</fullName>
    </recommendedName>
    <alternativeName>
        <fullName evidence="4">Complex I-39kD</fullName>
    </alternativeName>
    <alternativeName>
        <fullName evidence="3">NADH-ubiquinone oxidoreductase 39 kDa subunit</fullName>
    </alternativeName>
</protein>
<dbReference type="Pfam" id="PF01370">
    <property type="entry name" value="Epimerase"/>
    <property type="match status" value="1"/>
</dbReference>
<organism evidence="7 8">
    <name type="scientific">Habropoda laboriosa</name>
    <dbReference type="NCBI Taxonomy" id="597456"/>
    <lineage>
        <taxon>Eukaryota</taxon>
        <taxon>Metazoa</taxon>
        <taxon>Ecdysozoa</taxon>
        <taxon>Arthropoda</taxon>
        <taxon>Hexapoda</taxon>
        <taxon>Insecta</taxon>
        <taxon>Pterygota</taxon>
        <taxon>Neoptera</taxon>
        <taxon>Endopterygota</taxon>
        <taxon>Hymenoptera</taxon>
        <taxon>Apocrita</taxon>
        <taxon>Aculeata</taxon>
        <taxon>Apoidea</taxon>
        <taxon>Anthophila</taxon>
        <taxon>Apidae</taxon>
        <taxon>Habropoda</taxon>
    </lineage>
</organism>
<dbReference type="PANTHER" id="PTHR12126">
    <property type="entry name" value="NADH-UBIQUINONE OXIDOREDUCTASE 39 KDA SUBUNIT-RELATED"/>
    <property type="match status" value="1"/>
</dbReference>
<proteinExistence type="inferred from homology"/>
<comment type="similarity">
    <text evidence="1">Belongs to the complex I NDUFA9 subunit family.</text>
</comment>
<evidence type="ECO:0000256" key="3">
    <source>
        <dbReference type="ARBA" id="ARBA00042000"/>
    </source>
</evidence>
<dbReference type="OrthoDB" id="275457at2759"/>
<dbReference type="GO" id="GO:0005739">
    <property type="term" value="C:mitochondrion"/>
    <property type="evidence" value="ECO:0007669"/>
    <property type="project" value="TreeGrafter"/>
</dbReference>
<evidence type="ECO:0000256" key="2">
    <source>
        <dbReference type="ARBA" id="ARBA00040720"/>
    </source>
</evidence>
<keyword evidence="8" id="KW-1185">Reference proteome</keyword>
<dbReference type="PANTHER" id="PTHR12126:SF11">
    <property type="entry name" value="NADH DEHYDROGENASE [UBIQUINONE] 1 ALPHA SUBCOMPLEX SUBUNIT 9, MITOCHONDRIAL"/>
    <property type="match status" value="1"/>
</dbReference>
<dbReference type="STRING" id="597456.A0A0L7R0P1"/>
<evidence type="ECO:0000313" key="8">
    <source>
        <dbReference type="Proteomes" id="UP000053825"/>
    </source>
</evidence>
<evidence type="ECO:0000256" key="5">
    <source>
        <dbReference type="ARBA" id="ARBA00046455"/>
    </source>
</evidence>
<feature type="domain" description="NAD-dependent epimerase/dehydratase" evidence="6">
    <location>
        <begin position="63"/>
        <end position="265"/>
    </location>
</feature>
<evidence type="ECO:0000256" key="1">
    <source>
        <dbReference type="ARBA" id="ARBA00038501"/>
    </source>
</evidence>
<reference evidence="7 8" key="1">
    <citation type="submission" date="2015-07" db="EMBL/GenBank/DDBJ databases">
        <title>The genome of Habropoda laboriosa.</title>
        <authorList>
            <person name="Pan H."/>
            <person name="Kapheim K."/>
        </authorList>
    </citation>
    <scope>NUCLEOTIDE SEQUENCE [LARGE SCALE GENOMIC DNA]</scope>
    <source>
        <strain evidence="7">0110345459</strain>
    </source>
</reference>
<dbReference type="Gene3D" id="3.40.50.720">
    <property type="entry name" value="NAD(P)-binding Rossmann-like Domain"/>
    <property type="match status" value="1"/>
</dbReference>
<evidence type="ECO:0000259" key="6">
    <source>
        <dbReference type="Pfam" id="PF01370"/>
    </source>
</evidence>
<dbReference type="CDD" id="cd05271">
    <property type="entry name" value="NDUFA9_like_SDR_a"/>
    <property type="match status" value="1"/>
</dbReference>
<dbReference type="GO" id="GO:0044877">
    <property type="term" value="F:protein-containing complex binding"/>
    <property type="evidence" value="ECO:0007669"/>
    <property type="project" value="TreeGrafter"/>
</dbReference>
<evidence type="ECO:0000313" key="7">
    <source>
        <dbReference type="EMBL" id="KOC64425.1"/>
    </source>
</evidence>
<evidence type="ECO:0000256" key="4">
    <source>
        <dbReference type="ARBA" id="ARBA00043145"/>
    </source>
</evidence>
<dbReference type="AlphaFoldDB" id="A0A0L7R0P1"/>
<gene>
    <name evidence="7" type="ORF">WH47_01593</name>
</gene>
<accession>A0A0L7R0P1</accession>
<dbReference type="Proteomes" id="UP000053825">
    <property type="component" value="Unassembled WGS sequence"/>
</dbReference>
<dbReference type="InterPro" id="IPR036291">
    <property type="entry name" value="NAD(P)-bd_dom_sf"/>
</dbReference>